<dbReference type="Gene3D" id="3.20.20.150">
    <property type="entry name" value="Divalent-metal-dependent TIM barrel enzymes"/>
    <property type="match status" value="1"/>
</dbReference>
<sequence>MNKNNIIIMNKIISFKLLSIGVLILSFSCKTIKDKITTVENWRLGTSTNLMKLNEKTIIDLKNAGITDVEFGIGRMRTDEEINKALAKIDSVLPLLKNNNINVWSVHIPYGNGIDVSVTNDSLRKIAIEEVTKIISVCEKLEPEKFVMHPGFGKVTEEQREARLIACKSSLEKLVKVTARYNAELAIECLPRQCLGNTTKDLLFLLDVKSLKVCFDTNHLLHETHEEFVKKIGSYVVTLHVADYDRINERHWLPGKGVIDWSQLIDGLVSVGYNGPFLFESAGTFEEKAMCWKRLRANYKHFLEKKR</sequence>
<accession>A0ABP6Y153</accession>
<organism evidence="2 3">
    <name type="scientific">Snuella lapsa</name>
    <dbReference type="NCBI Taxonomy" id="870481"/>
    <lineage>
        <taxon>Bacteria</taxon>
        <taxon>Pseudomonadati</taxon>
        <taxon>Bacteroidota</taxon>
        <taxon>Flavobacteriia</taxon>
        <taxon>Flavobacteriales</taxon>
        <taxon>Flavobacteriaceae</taxon>
        <taxon>Snuella</taxon>
    </lineage>
</organism>
<dbReference type="PANTHER" id="PTHR12110:SF53">
    <property type="entry name" value="BLR5974 PROTEIN"/>
    <property type="match status" value="1"/>
</dbReference>
<dbReference type="InterPro" id="IPR013022">
    <property type="entry name" value="Xyl_isomerase-like_TIM-brl"/>
</dbReference>
<dbReference type="Proteomes" id="UP001500954">
    <property type="component" value="Unassembled WGS sequence"/>
</dbReference>
<evidence type="ECO:0000313" key="2">
    <source>
        <dbReference type="EMBL" id="GAA3575110.1"/>
    </source>
</evidence>
<dbReference type="InterPro" id="IPR036237">
    <property type="entry name" value="Xyl_isomerase-like_sf"/>
</dbReference>
<keyword evidence="2" id="KW-0413">Isomerase</keyword>
<comment type="caution">
    <text evidence="2">The sequence shown here is derived from an EMBL/GenBank/DDBJ whole genome shotgun (WGS) entry which is preliminary data.</text>
</comment>
<gene>
    <name evidence="2" type="ORF">GCM10022395_25220</name>
</gene>
<dbReference type="SUPFAM" id="SSF51658">
    <property type="entry name" value="Xylose isomerase-like"/>
    <property type="match status" value="1"/>
</dbReference>
<feature type="domain" description="Xylose isomerase-like TIM barrel" evidence="1">
    <location>
        <begin position="61"/>
        <end position="281"/>
    </location>
</feature>
<reference evidence="3" key="1">
    <citation type="journal article" date="2019" name="Int. J. Syst. Evol. Microbiol.">
        <title>The Global Catalogue of Microorganisms (GCM) 10K type strain sequencing project: providing services to taxonomists for standard genome sequencing and annotation.</title>
        <authorList>
            <consortium name="The Broad Institute Genomics Platform"/>
            <consortium name="The Broad Institute Genome Sequencing Center for Infectious Disease"/>
            <person name="Wu L."/>
            <person name="Ma J."/>
        </authorList>
    </citation>
    <scope>NUCLEOTIDE SEQUENCE [LARGE SCALE GENOMIC DNA]</scope>
    <source>
        <strain evidence="3">JCM 17111</strain>
    </source>
</reference>
<protein>
    <submittedName>
        <fullName evidence="2">Sugar phosphate isomerase/epimerase</fullName>
    </submittedName>
</protein>
<name>A0ABP6Y153_9FLAO</name>
<proteinExistence type="predicted"/>
<dbReference type="PANTHER" id="PTHR12110">
    <property type="entry name" value="HYDROXYPYRUVATE ISOMERASE"/>
    <property type="match status" value="1"/>
</dbReference>
<dbReference type="PROSITE" id="PS51257">
    <property type="entry name" value="PROKAR_LIPOPROTEIN"/>
    <property type="match status" value="1"/>
</dbReference>
<dbReference type="InterPro" id="IPR050312">
    <property type="entry name" value="IolE/XylAMocC-like"/>
</dbReference>
<dbReference type="Pfam" id="PF01261">
    <property type="entry name" value="AP_endonuc_2"/>
    <property type="match status" value="1"/>
</dbReference>
<evidence type="ECO:0000313" key="3">
    <source>
        <dbReference type="Proteomes" id="UP001500954"/>
    </source>
</evidence>
<dbReference type="EMBL" id="BAABCY010000068">
    <property type="protein sequence ID" value="GAA3575110.1"/>
    <property type="molecule type" value="Genomic_DNA"/>
</dbReference>
<keyword evidence="3" id="KW-1185">Reference proteome</keyword>
<evidence type="ECO:0000259" key="1">
    <source>
        <dbReference type="Pfam" id="PF01261"/>
    </source>
</evidence>
<dbReference type="GO" id="GO:0016853">
    <property type="term" value="F:isomerase activity"/>
    <property type="evidence" value="ECO:0007669"/>
    <property type="project" value="UniProtKB-KW"/>
</dbReference>